<sequence length="51" mass="5583">MQMSGGEREIFFGLMKRSGMAGKNLLRKALPSPGQQDGLCLSQPRRMDSNG</sequence>
<geneLocation type="plasmid" evidence="2">
    <name>p205880-2FIIK</name>
</geneLocation>
<keyword evidence="2" id="KW-0614">Plasmid</keyword>
<reference evidence="2" key="1">
    <citation type="submission" date="2019-12" db="EMBL/GenBank/DDBJ databases">
        <title>Complete sequence of Tn6502.</title>
        <authorList>
            <person name="Zhou D."/>
        </authorList>
    </citation>
    <scope>NUCLEOTIDE SEQUENCE</scope>
    <source>
        <strain evidence="2">N201205880</strain>
        <plasmid evidence="2">p205880-2FIIK</plasmid>
    </source>
</reference>
<proteinExistence type="predicted"/>
<evidence type="ECO:0000256" key="1">
    <source>
        <dbReference type="SAM" id="MobiDB-lite"/>
    </source>
</evidence>
<dbReference type="AlphaFoldDB" id="A0A6H0AD41"/>
<organism evidence="2">
    <name type="scientific">Klebsiella pneumoniae</name>
    <dbReference type="NCBI Taxonomy" id="573"/>
    <lineage>
        <taxon>Bacteria</taxon>
        <taxon>Pseudomonadati</taxon>
        <taxon>Pseudomonadota</taxon>
        <taxon>Gammaproteobacteria</taxon>
        <taxon>Enterobacterales</taxon>
        <taxon>Enterobacteriaceae</taxon>
        <taxon>Klebsiella/Raoultella group</taxon>
        <taxon>Klebsiella</taxon>
        <taxon>Klebsiella pneumoniae complex</taxon>
    </lineage>
</organism>
<evidence type="ECO:0000313" key="2">
    <source>
        <dbReference type="EMBL" id="QIS36940.1"/>
    </source>
</evidence>
<feature type="region of interest" description="Disordered" evidence="1">
    <location>
        <begin position="28"/>
        <end position="51"/>
    </location>
</feature>
<dbReference type="EMBL" id="MN824002">
    <property type="protein sequence ID" value="QIS36940.1"/>
    <property type="molecule type" value="Genomic_DNA"/>
</dbReference>
<protein>
    <submittedName>
        <fullName evidence="2">Uncharacterized protein</fullName>
    </submittedName>
</protein>
<accession>A0A6H0AD41</accession>
<name>A0A6H0AD41_KLEPN</name>